<evidence type="ECO:0008006" key="3">
    <source>
        <dbReference type="Google" id="ProtNLM"/>
    </source>
</evidence>
<gene>
    <name evidence="1" type="ORF">BUE93_05755</name>
</gene>
<dbReference type="Proteomes" id="UP000239469">
    <property type="component" value="Unassembled WGS sequence"/>
</dbReference>
<dbReference type="EMBL" id="MTBD01000010">
    <property type="protein sequence ID" value="PRP71503.1"/>
    <property type="molecule type" value="Genomic_DNA"/>
</dbReference>
<dbReference type="AlphaFoldDB" id="A0A2S9X736"/>
<reference evidence="1 2" key="1">
    <citation type="submission" date="2017-01" db="EMBL/GenBank/DDBJ databases">
        <title>New insights into the genetic diversity of Chromobacterium isolated from tropical freshwater lake.</title>
        <authorList>
            <person name="Santos A.B."/>
            <person name="Nascimento A.M."/>
            <person name="Da Silva P.C."/>
        </authorList>
    </citation>
    <scope>NUCLEOTIDE SEQUENCE [LARGE SCALE GENOMIC DNA]</scope>
    <source>
        <strain evidence="1 2">56AF</strain>
    </source>
</reference>
<name>A0A2S9X736_9NEIS</name>
<proteinExistence type="predicted"/>
<evidence type="ECO:0000313" key="1">
    <source>
        <dbReference type="EMBL" id="PRP71503.1"/>
    </source>
</evidence>
<comment type="caution">
    <text evidence="1">The sequence shown here is derived from an EMBL/GenBank/DDBJ whole genome shotgun (WGS) entry which is preliminary data.</text>
</comment>
<evidence type="ECO:0000313" key="2">
    <source>
        <dbReference type="Proteomes" id="UP000239469"/>
    </source>
</evidence>
<organism evidence="1 2">
    <name type="scientific">Chromobacterium amazonense</name>
    <dbReference type="NCBI Taxonomy" id="1382803"/>
    <lineage>
        <taxon>Bacteria</taxon>
        <taxon>Pseudomonadati</taxon>
        <taxon>Pseudomonadota</taxon>
        <taxon>Betaproteobacteria</taxon>
        <taxon>Neisseriales</taxon>
        <taxon>Chromobacteriaceae</taxon>
        <taxon>Chromobacterium</taxon>
    </lineage>
</organism>
<sequence>MMAIEAALLGATAAGERVSRDLQQGLNFGEFPAIVLHQLHDVPLLGNPVGYEYRQLTVELEMLAEGDVPHAACGALHEVVHARLHDRLEVQDLQAGTVQWSYDEENLQLGVCRAQYLLTYRRREGEL</sequence>
<protein>
    <recommendedName>
        <fullName evidence="3">DUF3168 domain-containing protein</fullName>
    </recommendedName>
</protein>
<accession>A0A2S9X736</accession>